<dbReference type="Proteomes" id="UP000501600">
    <property type="component" value="Chromosome"/>
</dbReference>
<proteinExistence type="predicted"/>
<dbReference type="AlphaFoldDB" id="A0A6H2DPY9"/>
<reference evidence="2 3" key="1">
    <citation type="submission" date="2020-04" db="EMBL/GenBank/DDBJ databases">
        <title>Genome sequence for Sphingorhabdus sp. strain M1.</title>
        <authorList>
            <person name="Park S.-J."/>
        </authorList>
    </citation>
    <scope>NUCLEOTIDE SEQUENCE [LARGE SCALE GENOMIC DNA]</scope>
    <source>
        <strain evidence="2 3">JK6</strain>
    </source>
</reference>
<evidence type="ECO:0000313" key="2">
    <source>
        <dbReference type="EMBL" id="QJB70404.1"/>
    </source>
</evidence>
<dbReference type="EMBL" id="CP051217">
    <property type="protein sequence ID" value="QJB70404.1"/>
    <property type="molecule type" value="Genomic_DNA"/>
</dbReference>
<keyword evidence="1" id="KW-0732">Signal</keyword>
<accession>A0A6H2DPY9</accession>
<keyword evidence="3" id="KW-1185">Reference proteome</keyword>
<evidence type="ECO:0000313" key="3">
    <source>
        <dbReference type="Proteomes" id="UP000501600"/>
    </source>
</evidence>
<evidence type="ECO:0000256" key="1">
    <source>
        <dbReference type="SAM" id="SignalP"/>
    </source>
</evidence>
<dbReference type="RefSeq" id="WP_168820697.1">
    <property type="nucleotide sequence ID" value="NZ_CP051217.1"/>
</dbReference>
<gene>
    <name evidence="2" type="ORF">HF685_14960</name>
</gene>
<name>A0A6H2DPY9_9SPHN</name>
<feature type="signal peptide" evidence="1">
    <location>
        <begin position="1"/>
        <end position="18"/>
    </location>
</feature>
<dbReference type="Pfam" id="PF06674">
    <property type="entry name" value="DUF1176"/>
    <property type="match status" value="1"/>
</dbReference>
<protein>
    <submittedName>
        <fullName evidence="2">DUF1176 domain-containing protein</fullName>
    </submittedName>
</protein>
<dbReference type="InterPro" id="IPR009560">
    <property type="entry name" value="DUF1176"/>
</dbReference>
<organism evidence="2 3">
    <name type="scientific">Parasphingorhabdus halotolerans</name>
    <dbReference type="NCBI Taxonomy" id="2725558"/>
    <lineage>
        <taxon>Bacteria</taxon>
        <taxon>Pseudomonadati</taxon>
        <taxon>Pseudomonadota</taxon>
        <taxon>Alphaproteobacteria</taxon>
        <taxon>Sphingomonadales</taxon>
        <taxon>Sphingomonadaceae</taxon>
        <taxon>Parasphingorhabdus</taxon>
    </lineage>
</organism>
<dbReference type="KEGG" id="phao:HF685_14960"/>
<feature type="chain" id="PRO_5026031347" evidence="1">
    <location>
        <begin position="19"/>
        <end position="372"/>
    </location>
</feature>
<sequence length="372" mass="40241">MWSLASLFPLIFGASALAASVPQPSEIKIFKDWAVGCDNGGDCQAVSLEPENDSGGIGNGEGLLTMIRTAGNDDIFKIHVLIQSGDFDRYKMMVDGRLVDTGPIAKGDNPIEIVGEDARKVSKALARGMRMEITGPNGESLTSISLSGSTAAMRYMDARQKRAGTNTALVAKGRRMFRPLEASIPVITVDQWEASKLIPETGEIVSLVENSACKNERYGVVEDQVFPMGKRGNKNRALVLISCGSGAYNFSSAVYIGEYISPAKGGGKTATGWQFKLAKFDKPPSWGGDGGPPLLVNADWDETNQLLGSYAKGRGLGDCGTAERFVWDGEQFRLVEASQMNECRGGYEWITTWRANYQKRENLVEQAAATDQ</sequence>